<evidence type="ECO:0008006" key="3">
    <source>
        <dbReference type="Google" id="ProtNLM"/>
    </source>
</evidence>
<dbReference type="EMBL" id="ABLD01000051">
    <property type="protein sequence ID" value="EDT06632.1"/>
    <property type="molecule type" value="Genomic_DNA"/>
</dbReference>
<name>B1GB71_PARG4</name>
<protein>
    <recommendedName>
        <fullName evidence="3">DUF4145 domain-containing protein</fullName>
    </recommendedName>
</protein>
<evidence type="ECO:0000313" key="2">
    <source>
        <dbReference type="Proteomes" id="UP000005045"/>
    </source>
</evidence>
<dbReference type="Proteomes" id="UP000005045">
    <property type="component" value="Unassembled WGS sequence"/>
</dbReference>
<dbReference type="RefSeq" id="WP_006053171.1">
    <property type="nucleotide sequence ID" value="NZ_ABLD01000051.1"/>
</dbReference>
<dbReference type="OrthoDB" id="1435962at2"/>
<comment type="caution">
    <text evidence="1">The sequence shown here is derived from an EMBL/GenBank/DDBJ whole genome shotgun (WGS) entry which is preliminary data.</text>
</comment>
<proteinExistence type="predicted"/>
<gene>
    <name evidence="1" type="ORF">BgramDRAFT_6605</name>
</gene>
<organism evidence="1 2">
    <name type="scientific">Paraburkholderia graminis (strain ATCC 700544 / DSM 17151 / LMG 18924 / NCIMB 13744 / C4D1M)</name>
    <dbReference type="NCBI Taxonomy" id="396598"/>
    <lineage>
        <taxon>Bacteria</taxon>
        <taxon>Pseudomonadati</taxon>
        <taxon>Pseudomonadota</taxon>
        <taxon>Betaproteobacteria</taxon>
        <taxon>Burkholderiales</taxon>
        <taxon>Burkholderiaceae</taxon>
        <taxon>Paraburkholderia</taxon>
    </lineage>
</organism>
<sequence>MKLNQKFVERFSELQDMFSAIRFELSGYGYNYDPSGVWRKWTTSAANLLRAACGETSSHYANFTKVYLAAEGKEGELKELYAVFLAAKEDYEGGFIFDVELRVSGEVFGDFVGLARHSLMEGHKDVAAVLASAALEDALKRFAMVRGLDVEGKDMQNVINALKGAGLVAGAQKTLLDVMPKLRNAALHANWDKLGEAEVGSIVGFVEHFLLTNFSQ</sequence>
<keyword evidence="2" id="KW-1185">Reference proteome</keyword>
<dbReference type="AlphaFoldDB" id="B1GB71"/>
<accession>B1GB71</accession>
<reference evidence="1 2" key="1">
    <citation type="submission" date="2008-03" db="EMBL/GenBank/DDBJ databases">
        <title>Sequencing of the draft genome and assembly of Burkholderia graminis C4D1M.</title>
        <authorList>
            <consortium name="US DOE Joint Genome Institute (JGI-PGF)"/>
            <person name="Copeland A."/>
            <person name="Lucas S."/>
            <person name="Lapidus A."/>
            <person name="Glavina del Rio T."/>
            <person name="Dalin E."/>
            <person name="Tice H."/>
            <person name="Bruce D."/>
            <person name="Goodwin L."/>
            <person name="Pitluck S."/>
            <person name="Larimer F."/>
            <person name="Land M.L."/>
            <person name="Hauser L."/>
            <person name="Tiedje J."/>
            <person name="Richardson P."/>
        </authorList>
    </citation>
    <scope>NUCLEOTIDE SEQUENCE [LARGE SCALE GENOMIC DNA]</scope>
    <source>
        <strain evidence="2">ATCC 700544 / DSM 17151 / LMG 18924 / NCIMB 13744 / C4D1M</strain>
    </source>
</reference>
<evidence type="ECO:0000313" key="1">
    <source>
        <dbReference type="EMBL" id="EDT06632.1"/>
    </source>
</evidence>